<accession>A0AA40WYN3</accession>
<reference evidence="2 3" key="2">
    <citation type="journal article" date="2017" name="Int. J. Syst. Evol. Microbiol.">
        <title>Rouxiella badensis sp. nov. and Rouxiella silvae sp. nov. isolated from peat bog soil in Germany and emendation of the genus description.</title>
        <authorList>
            <person name="Le Fleche-Mateos A."/>
            <person name="Kugler J.H."/>
            <person name="Hansen S.H."/>
            <person name="Syldatk C."/>
            <person name="Hausmann R."/>
            <person name="Lomprez F."/>
            <person name="Vandenbogaert M."/>
            <person name="Manuguerra J.C."/>
            <person name="Grimont P.A."/>
        </authorList>
    </citation>
    <scope>NUCLEOTIDE SEQUENCE [LARGE SCALE GENOMIC DNA]</scope>
    <source>
        <strain evidence="2 3">213</strain>
    </source>
</reference>
<organism evidence="1 4">
    <name type="scientific">Rouxiella silvae</name>
    <dbReference type="NCBI Taxonomy" id="1646373"/>
    <lineage>
        <taxon>Bacteria</taxon>
        <taxon>Pseudomonadati</taxon>
        <taxon>Pseudomonadota</taxon>
        <taxon>Gammaproteobacteria</taxon>
        <taxon>Enterobacterales</taxon>
        <taxon>Yersiniaceae</taxon>
        <taxon>Rouxiella</taxon>
    </lineage>
</organism>
<reference evidence="1" key="3">
    <citation type="submission" date="2020-11" db="EMBL/GenBank/DDBJ databases">
        <authorList>
            <person name="Lee S.D."/>
        </authorList>
    </citation>
    <scope>NUCLEOTIDE SEQUENCE</scope>
    <source>
        <strain evidence="1">SAP-2</strain>
    </source>
</reference>
<dbReference type="Proteomes" id="UP000192722">
    <property type="component" value="Unassembled WGS sequence"/>
</dbReference>
<name>A0AA40WYN3_9GAMM</name>
<evidence type="ECO:0000313" key="1">
    <source>
        <dbReference type="EMBL" id="MBF6635555.1"/>
    </source>
</evidence>
<dbReference type="Pfam" id="PF06528">
    <property type="entry name" value="Phage_P2_GpE"/>
    <property type="match status" value="1"/>
</dbReference>
<reference evidence="1" key="4">
    <citation type="submission" date="2022-09" db="EMBL/GenBank/DDBJ databases">
        <title>Rouxiella aceris sp. nov., isolated from tree sap and emended description of the genus Rhouxiella.</title>
        <authorList>
            <person name="Kim I.S."/>
        </authorList>
    </citation>
    <scope>NUCLEOTIDE SEQUENCE</scope>
    <source>
        <strain evidence="1">SAP-2</strain>
    </source>
</reference>
<comment type="caution">
    <text evidence="1">The sequence shown here is derived from an EMBL/GenBank/DDBJ whole genome shotgun (WGS) entry which is preliminary data.</text>
</comment>
<sequence>MADIAVVFHWQPSTYDVMPVSEFLTWHKRALARNGQEE</sequence>
<keyword evidence="3" id="KW-1185">Reference proteome</keyword>
<proteinExistence type="predicted"/>
<dbReference type="InterPro" id="IPR009493">
    <property type="entry name" value="P2_GpE"/>
</dbReference>
<dbReference type="Proteomes" id="UP000705283">
    <property type="component" value="Unassembled WGS sequence"/>
</dbReference>
<evidence type="ECO:0000313" key="3">
    <source>
        <dbReference type="Proteomes" id="UP000192722"/>
    </source>
</evidence>
<protein>
    <submittedName>
        <fullName evidence="1 2">Phage tail protein</fullName>
    </submittedName>
</protein>
<dbReference type="EMBL" id="JADMKS010000001">
    <property type="protein sequence ID" value="MBF6635555.1"/>
    <property type="molecule type" value="Genomic_DNA"/>
</dbReference>
<dbReference type="EMBL" id="MRWD01000017">
    <property type="protein sequence ID" value="ORJ21637.1"/>
    <property type="molecule type" value="Genomic_DNA"/>
</dbReference>
<reference evidence="2" key="1">
    <citation type="submission" date="2016-12" db="EMBL/GenBank/DDBJ databases">
        <authorList>
            <person name="Le Fleche-Mateos A."/>
        </authorList>
    </citation>
    <scope>NUCLEOTIDE SEQUENCE</scope>
    <source>
        <strain evidence="2">213</strain>
    </source>
</reference>
<dbReference type="AlphaFoldDB" id="A0AA40WYN3"/>
<gene>
    <name evidence="2" type="ORF">BS639_09055</name>
    <name evidence="1" type="ORF">ITX54_02600</name>
</gene>
<evidence type="ECO:0000313" key="4">
    <source>
        <dbReference type="Proteomes" id="UP000705283"/>
    </source>
</evidence>
<evidence type="ECO:0000313" key="2">
    <source>
        <dbReference type="EMBL" id="ORJ21637.1"/>
    </source>
</evidence>